<feature type="non-terminal residue" evidence="1">
    <location>
        <position position="1"/>
    </location>
</feature>
<evidence type="ECO:0000313" key="1">
    <source>
        <dbReference type="EMBL" id="KAF5182981.1"/>
    </source>
</evidence>
<dbReference type="AlphaFoldDB" id="A0A7J6VE61"/>
<dbReference type="EMBL" id="JABWDY010034055">
    <property type="protein sequence ID" value="KAF5182981.1"/>
    <property type="molecule type" value="Genomic_DNA"/>
</dbReference>
<keyword evidence="2" id="KW-1185">Reference proteome</keyword>
<organism evidence="1 2">
    <name type="scientific">Thalictrum thalictroides</name>
    <name type="common">Rue-anemone</name>
    <name type="synonym">Anemone thalictroides</name>
    <dbReference type="NCBI Taxonomy" id="46969"/>
    <lineage>
        <taxon>Eukaryota</taxon>
        <taxon>Viridiplantae</taxon>
        <taxon>Streptophyta</taxon>
        <taxon>Embryophyta</taxon>
        <taxon>Tracheophyta</taxon>
        <taxon>Spermatophyta</taxon>
        <taxon>Magnoliopsida</taxon>
        <taxon>Ranunculales</taxon>
        <taxon>Ranunculaceae</taxon>
        <taxon>Thalictroideae</taxon>
        <taxon>Thalictrum</taxon>
    </lineage>
</organism>
<name>A0A7J6VE61_THATH</name>
<accession>A0A7J6VE61</accession>
<gene>
    <name evidence="1" type="ORF">FRX31_027432</name>
</gene>
<proteinExistence type="predicted"/>
<dbReference type="Proteomes" id="UP000554482">
    <property type="component" value="Unassembled WGS sequence"/>
</dbReference>
<comment type="caution">
    <text evidence="1">The sequence shown here is derived from an EMBL/GenBank/DDBJ whole genome shotgun (WGS) entry which is preliminary data.</text>
</comment>
<reference evidence="1 2" key="1">
    <citation type="submission" date="2020-06" db="EMBL/GenBank/DDBJ databases">
        <title>Transcriptomic and genomic resources for Thalictrum thalictroides and T. hernandezii: Facilitating candidate gene discovery in an emerging model plant lineage.</title>
        <authorList>
            <person name="Arias T."/>
            <person name="Riano-Pachon D.M."/>
            <person name="Di Stilio V.S."/>
        </authorList>
    </citation>
    <scope>NUCLEOTIDE SEQUENCE [LARGE SCALE GENOMIC DNA]</scope>
    <source>
        <strain evidence="2">cv. WT478/WT964</strain>
        <tissue evidence="1">Leaves</tissue>
    </source>
</reference>
<evidence type="ECO:0000313" key="2">
    <source>
        <dbReference type="Proteomes" id="UP000554482"/>
    </source>
</evidence>
<protein>
    <submittedName>
        <fullName evidence="1">Uncharacterized protein</fullName>
    </submittedName>
</protein>
<sequence>GVAQRIERNDPPGEIFRTVEEVLKILLKNCTCSDDDLANAFMEMLCRQGH</sequence>